<dbReference type="SUPFAM" id="SSF56801">
    <property type="entry name" value="Acetyl-CoA synthetase-like"/>
    <property type="match status" value="1"/>
</dbReference>
<dbReference type="FunFam" id="3.40.50.12780:FF:000012">
    <property type="entry name" value="Non-ribosomal peptide synthetase"/>
    <property type="match status" value="1"/>
</dbReference>
<dbReference type="PROSITE" id="PS00455">
    <property type="entry name" value="AMP_BINDING"/>
    <property type="match status" value="1"/>
</dbReference>
<dbReference type="PANTHER" id="PTHR45527">
    <property type="entry name" value="NONRIBOSOMAL PEPTIDE SYNTHETASE"/>
    <property type="match status" value="1"/>
</dbReference>
<keyword evidence="8" id="KW-1185">Reference proteome</keyword>
<organism evidence="5 7">
    <name type="scientific">Pedobacter alluvionis</name>
    <dbReference type="NCBI Taxonomy" id="475253"/>
    <lineage>
        <taxon>Bacteria</taxon>
        <taxon>Pseudomonadati</taxon>
        <taxon>Bacteroidota</taxon>
        <taxon>Sphingobacteriia</taxon>
        <taxon>Sphingobacteriales</taxon>
        <taxon>Sphingobacteriaceae</taxon>
        <taxon>Pedobacter</taxon>
    </lineage>
</organism>
<accession>A0A497XTI9</accession>
<dbReference type="InterPro" id="IPR009081">
    <property type="entry name" value="PP-bd_ACP"/>
</dbReference>
<proteinExistence type="predicted"/>
<dbReference type="EMBL" id="RCCK01000014">
    <property type="protein sequence ID" value="RLJ72738.1"/>
    <property type="molecule type" value="Genomic_DNA"/>
</dbReference>
<keyword evidence="5" id="KW-0808">Transferase</keyword>
<evidence type="ECO:0000256" key="2">
    <source>
        <dbReference type="ARBA" id="ARBA00022450"/>
    </source>
</evidence>
<evidence type="ECO:0000313" key="8">
    <source>
        <dbReference type="Proteomes" id="UP000297429"/>
    </source>
</evidence>
<dbReference type="OrthoDB" id="4317020at2"/>
<name>A0A497XTI9_9SPHI</name>
<dbReference type="GO" id="GO:0032259">
    <property type="term" value="P:methylation"/>
    <property type="evidence" value="ECO:0007669"/>
    <property type="project" value="UniProtKB-KW"/>
</dbReference>
<dbReference type="Gene3D" id="3.30.300.30">
    <property type="match status" value="2"/>
</dbReference>
<evidence type="ECO:0000313" key="5">
    <source>
        <dbReference type="EMBL" id="RLJ72738.1"/>
    </source>
</evidence>
<dbReference type="InterPro" id="IPR010060">
    <property type="entry name" value="NRPS_synth"/>
</dbReference>
<comment type="cofactor">
    <cofactor evidence="1">
        <name>pantetheine 4'-phosphate</name>
        <dbReference type="ChEBI" id="CHEBI:47942"/>
    </cofactor>
</comment>
<dbReference type="FunFam" id="3.40.50.980:FF:000001">
    <property type="entry name" value="Non-ribosomal peptide synthetase"/>
    <property type="match status" value="1"/>
</dbReference>
<gene>
    <name evidence="5" type="ORF">BCL90_4377</name>
    <name evidence="6" type="ORF">E3V97_20505</name>
</gene>
<dbReference type="NCBIfam" id="TIGR01733">
    <property type="entry name" value="AA-adenyl-dom"/>
    <property type="match status" value="1"/>
</dbReference>
<dbReference type="CDD" id="cd05930">
    <property type="entry name" value="A_NRPS"/>
    <property type="match status" value="1"/>
</dbReference>
<sequence length="1881" mass="213786">MIEELIDRLLSYNIKIELLDGNQLKIHTAINNIPPDLLSELKLKKELLIGYLKEQQKIEDFNRIPVAALEDSYVLSSSQRRLWILNQLNSGDIAYNIPGVYIFNGNLVVENFETALRTLIERHEILRTVFREDLTYIVKQHICSPDKLPFDLEIKDLRAVAEKNEEVKRLLELNFKRPFDLASGPLIRFSIFHTEDNVWIFSYVMHHIVSDAWSMGILVKELLLIYNAGLLGKHHGLAPLRINYKDFAVWQQAQLSSNTAEKLRDYWLDIFSGELPVLALQTDKLRPAVQTFNGARVTKRFQSGTGKLIKDFCQQQDCTLFMGLLTVLNVFLNRYTHNEDIIVGSPIAGRGHTDLEDQIGFYINTLALRTKLNHHESFLELLEKVKTTVLGAFDHQDYPFDQLVEELKINRDQSRNALFDVAITVQGGDFEATTQQLGDLSVERYNGYENLVSKFDLLFVFVTYENELQVTLEYNSDLFTQETVNRMADHLAELTHALIQHFDQPVGALNFIDESERHRLLTEFNDTNFTFNHTDDTLTSWFEKIAVECPDEIAVVFEDQQLDYRTLNEEANKLAVYLLQNYEISPETFVGVMLDRSHHLIISILAILKTGAVYVPIDATYPKARKEYIIEDTGLQLLITQSEYIFDIESFGGQVFAIDIQLDVLSAVDVFPKVDVRAEQLAYVIYTSGSTGMPKGVMISHKGIVNTIASQQKIFDIKPNERGLQFASASFDASMSEIFIILLAGGTVYIIEESKKKNPWMMEQFISDHSIDIATIPPAYLQLLNIDNMKPLRKLITAGEPAHKNKVEEFLTVGTYFNAYGPTESSICATVLSLEKNSIITQPNVPMGKPIDNTQIYILDELLALVPIGLMGEIFIGGDGLARGYLNKKSLTDEKFIENPFKPGERLYRTGDLGRWLSDGNIEFVGRKDQQIKLNGYRIEMEEIEQVMMQQPGIKAATVVLQADEEGNKNLMAYYIPADDLLSVGQSILKHKTNDFLNGRVQFYELNNEFGVYANHKKEAEFLYKEIFQDKTYSQYGIRIADGDCIFDVGANIGMFSLYSSMSASNLRIYAFEPLPPIFELLKLNVAVYGGDIQIFNEGLSNLVETASFTYFPNSTALSSRYSDQLNIKNTVGQYVINTEARNSALVSDVQIDSFLDSHLREEKFECNLKTLSTIIAAHDIDVIDLLKVDVEGGEMDVLEGIDEADWSKIKQIVLEVHDINGRLEIIKQLLTSHFFQIHIHQHEDLHDTKLFNIYAISEVHATGITKEKEASTPNVNNKWLAYKELKNGLRQRIEKQLPSYMVPHHLVELDEFPLTTNGKIDKQALPGPPDSGSEKVSAYVAPETQLEKDLISICSDVLKREQISMKDDLFAMGGDSIKSIQIVSRLKQKGYTLTISEVMQFPVLEDMVTHISSVTREIEQEVVKGNIPLSPIQSDFFLKEIPDRHHFNQSVLLFSKNSVDEEGLRKVLDQIVIHHDALRMVYRQKPEGWEQENRDLDQGYDLMVTNYTDETTFLEYCNQIQSTISLSEGPLFRVGLFRGTTGDRLLLVIHHLVTDGVSWRILFEDLSSLYQQYLNGEPLILPLKTDSFSYWQERQIAYTKTEELLAEDEFWQVMNAGSDALLPVDHEHGENLFKDVSSITFSLSEAQTVLLLTKCHHAYRTEINDILLTALSVALSDQFELESISVKLEGHGRENIGADLDVTRTVGWFTSAYPVKFEMSDRDDMIRQLLKIKDCLHRIPNKGIGYGILRYLAGKNYSDNPPVSFNYLGDFGSGTDTAGGEQIFEFSAEAHGSQMADTLGRDTQLDVSGKVVLGTLRLSIAYNTRQYEYSTIKQLSDAYMNNLMRLIELLSGEEEVHLSPVDFTYKGLSFEQLDKLNKLL</sequence>
<evidence type="ECO:0000256" key="3">
    <source>
        <dbReference type="ARBA" id="ARBA00022553"/>
    </source>
</evidence>
<dbReference type="PROSITE" id="PS50075">
    <property type="entry name" value="CARRIER"/>
    <property type="match status" value="1"/>
</dbReference>
<dbReference type="Gene3D" id="3.30.559.30">
    <property type="entry name" value="Nonribosomal peptide synthetase, condensation domain"/>
    <property type="match status" value="2"/>
</dbReference>
<dbReference type="InterPro" id="IPR006162">
    <property type="entry name" value="Ppantetheine_attach_site"/>
</dbReference>
<dbReference type="Proteomes" id="UP000297429">
    <property type="component" value="Unassembled WGS sequence"/>
</dbReference>
<dbReference type="FunFam" id="2.30.38.10:FF:000001">
    <property type="entry name" value="Non-ribosomal peptide synthetase PvdI"/>
    <property type="match status" value="1"/>
</dbReference>
<protein>
    <submittedName>
        <fullName evidence="5 6">Amino acid adenylation domain-containing protein</fullName>
    </submittedName>
</protein>
<dbReference type="InterPro" id="IPR029063">
    <property type="entry name" value="SAM-dependent_MTases_sf"/>
</dbReference>
<reference evidence="6 8" key="2">
    <citation type="submission" date="2019-03" db="EMBL/GenBank/DDBJ databases">
        <authorList>
            <person name="He R.-H."/>
        </authorList>
    </citation>
    <scope>NUCLEOTIDE SEQUENCE [LARGE SCALE GENOMIC DNA]</scope>
    <source>
        <strain evidence="6 8">DSM 19624</strain>
    </source>
</reference>
<feature type="domain" description="Carrier" evidence="4">
    <location>
        <begin position="1342"/>
        <end position="1416"/>
    </location>
</feature>
<dbReference type="SUPFAM" id="SSF47336">
    <property type="entry name" value="ACP-like"/>
    <property type="match status" value="1"/>
</dbReference>
<dbReference type="InterPro" id="IPR045851">
    <property type="entry name" value="AMP-bd_C_sf"/>
</dbReference>
<dbReference type="InterPro" id="IPR001242">
    <property type="entry name" value="Condensation_dom"/>
</dbReference>
<dbReference type="EMBL" id="SOPX01000004">
    <property type="protein sequence ID" value="TFB29422.1"/>
    <property type="molecule type" value="Genomic_DNA"/>
</dbReference>
<dbReference type="Pfam" id="PF05050">
    <property type="entry name" value="Methyltransf_21"/>
    <property type="match status" value="1"/>
</dbReference>
<dbReference type="PANTHER" id="PTHR45527:SF1">
    <property type="entry name" value="FATTY ACID SYNTHASE"/>
    <property type="match status" value="1"/>
</dbReference>
<dbReference type="GO" id="GO:0044550">
    <property type="term" value="P:secondary metabolite biosynthetic process"/>
    <property type="evidence" value="ECO:0007669"/>
    <property type="project" value="TreeGrafter"/>
</dbReference>
<dbReference type="InterPro" id="IPR036736">
    <property type="entry name" value="ACP-like_sf"/>
</dbReference>
<dbReference type="Pfam" id="PF00668">
    <property type="entry name" value="Condensation"/>
    <property type="match status" value="2"/>
</dbReference>
<dbReference type="Pfam" id="PF00550">
    <property type="entry name" value="PP-binding"/>
    <property type="match status" value="1"/>
</dbReference>
<dbReference type="Gene3D" id="3.40.50.150">
    <property type="entry name" value="Vaccinia Virus protein VP39"/>
    <property type="match status" value="1"/>
</dbReference>
<dbReference type="CDD" id="cd19531">
    <property type="entry name" value="LCL_NRPS-like"/>
    <property type="match status" value="1"/>
</dbReference>
<dbReference type="GO" id="GO:0031177">
    <property type="term" value="F:phosphopantetheine binding"/>
    <property type="evidence" value="ECO:0007669"/>
    <property type="project" value="TreeGrafter"/>
</dbReference>
<keyword evidence="2" id="KW-0596">Phosphopantetheine</keyword>
<dbReference type="GO" id="GO:0043041">
    <property type="term" value="P:amino acid activation for nonribosomal peptide biosynthetic process"/>
    <property type="evidence" value="ECO:0007669"/>
    <property type="project" value="TreeGrafter"/>
</dbReference>
<dbReference type="GO" id="GO:0008168">
    <property type="term" value="F:methyltransferase activity"/>
    <property type="evidence" value="ECO:0007669"/>
    <property type="project" value="UniProtKB-KW"/>
</dbReference>
<evidence type="ECO:0000259" key="4">
    <source>
        <dbReference type="PROSITE" id="PS50075"/>
    </source>
</evidence>
<dbReference type="InterPro" id="IPR020845">
    <property type="entry name" value="AMP-binding_CS"/>
</dbReference>
<dbReference type="Gene3D" id="2.30.38.10">
    <property type="entry name" value="Luciferase, Domain 3"/>
    <property type="match status" value="1"/>
</dbReference>
<dbReference type="SUPFAM" id="SSF53335">
    <property type="entry name" value="S-adenosyl-L-methionine-dependent methyltransferases"/>
    <property type="match status" value="1"/>
</dbReference>
<dbReference type="InterPro" id="IPR000873">
    <property type="entry name" value="AMP-dep_synth/lig_dom"/>
</dbReference>
<dbReference type="Proteomes" id="UP000273898">
    <property type="component" value="Unassembled WGS sequence"/>
</dbReference>
<evidence type="ECO:0000313" key="7">
    <source>
        <dbReference type="Proteomes" id="UP000273898"/>
    </source>
</evidence>
<dbReference type="PROSITE" id="PS00012">
    <property type="entry name" value="PHOSPHOPANTETHEINE"/>
    <property type="match status" value="1"/>
</dbReference>
<dbReference type="Pfam" id="PF00501">
    <property type="entry name" value="AMP-binding"/>
    <property type="match status" value="1"/>
</dbReference>
<dbReference type="InterPro" id="IPR023213">
    <property type="entry name" value="CAT-like_dom_sf"/>
</dbReference>
<evidence type="ECO:0000313" key="6">
    <source>
        <dbReference type="EMBL" id="TFB29422.1"/>
    </source>
</evidence>
<dbReference type="NCBIfam" id="TIGR01444">
    <property type="entry name" value="fkbM_fam"/>
    <property type="match status" value="1"/>
</dbReference>
<comment type="caution">
    <text evidence="5">The sequence shown here is derived from an EMBL/GenBank/DDBJ whole genome shotgun (WGS) entry which is preliminary data.</text>
</comment>
<keyword evidence="3" id="KW-0597">Phosphoprotein</keyword>
<dbReference type="SUPFAM" id="SSF52777">
    <property type="entry name" value="CoA-dependent acyltransferases"/>
    <property type="match status" value="4"/>
</dbReference>
<dbReference type="RefSeq" id="WP_121286847.1">
    <property type="nucleotide sequence ID" value="NZ_RCCK01000014.1"/>
</dbReference>
<dbReference type="CDD" id="cd19534">
    <property type="entry name" value="E_NRPS"/>
    <property type="match status" value="1"/>
</dbReference>
<dbReference type="Gene3D" id="3.30.559.10">
    <property type="entry name" value="Chloramphenicol acetyltransferase-like domain"/>
    <property type="match status" value="2"/>
</dbReference>
<dbReference type="NCBIfam" id="TIGR01720">
    <property type="entry name" value="NRPS-para261"/>
    <property type="match status" value="1"/>
</dbReference>
<dbReference type="Gene3D" id="1.10.1200.10">
    <property type="entry name" value="ACP-like"/>
    <property type="match status" value="1"/>
</dbReference>
<dbReference type="GO" id="GO:0005737">
    <property type="term" value="C:cytoplasm"/>
    <property type="evidence" value="ECO:0007669"/>
    <property type="project" value="TreeGrafter"/>
</dbReference>
<dbReference type="InterPro" id="IPR006342">
    <property type="entry name" value="FkbM_mtfrase"/>
</dbReference>
<reference evidence="5 7" key="1">
    <citation type="submission" date="2018-10" db="EMBL/GenBank/DDBJ databases">
        <title>Genomic Encyclopedia of Archaeal and Bacterial Type Strains, Phase II (KMG-II): from individual species to whole genera.</title>
        <authorList>
            <person name="Goeker M."/>
        </authorList>
    </citation>
    <scope>NUCLEOTIDE SEQUENCE [LARGE SCALE GENOMIC DNA]</scope>
    <source>
        <strain evidence="5 7">DSM 19624</strain>
    </source>
</reference>
<keyword evidence="5" id="KW-0489">Methyltransferase</keyword>
<evidence type="ECO:0000256" key="1">
    <source>
        <dbReference type="ARBA" id="ARBA00001957"/>
    </source>
</evidence>
<dbReference type="Gene3D" id="3.40.50.980">
    <property type="match status" value="2"/>
</dbReference>
<dbReference type="InterPro" id="IPR010071">
    <property type="entry name" value="AA_adenyl_dom"/>
</dbReference>